<feature type="region of interest" description="Disordered" evidence="1">
    <location>
        <begin position="677"/>
        <end position="699"/>
    </location>
</feature>
<dbReference type="PROSITE" id="PS51910">
    <property type="entry name" value="GH18_2"/>
    <property type="match status" value="1"/>
</dbReference>
<reference evidence="3" key="1">
    <citation type="submission" date="2022-11" db="EMBL/GenBank/DDBJ databases">
        <title>Centuries of genome instability and evolution in soft-shell clam transmissible cancer (bioRxiv).</title>
        <authorList>
            <person name="Hart S.F.M."/>
            <person name="Yonemitsu M.A."/>
            <person name="Giersch R.M."/>
            <person name="Beal B.F."/>
            <person name="Arriagada G."/>
            <person name="Davis B.W."/>
            <person name="Ostrander E.A."/>
            <person name="Goff S.P."/>
            <person name="Metzger M.J."/>
        </authorList>
    </citation>
    <scope>NUCLEOTIDE SEQUENCE</scope>
    <source>
        <strain evidence="3">MELC-2E11</strain>
        <tissue evidence="3">Siphon/mantle</tissue>
    </source>
</reference>
<feature type="compositionally biased region" description="Low complexity" evidence="1">
    <location>
        <begin position="1064"/>
        <end position="1085"/>
    </location>
</feature>
<feature type="region of interest" description="Disordered" evidence="1">
    <location>
        <begin position="536"/>
        <end position="560"/>
    </location>
</feature>
<protein>
    <submittedName>
        <fullName evidence="3">CHIT1-like protein</fullName>
    </submittedName>
</protein>
<evidence type="ECO:0000259" key="2">
    <source>
        <dbReference type="PROSITE" id="PS51910"/>
    </source>
</evidence>
<evidence type="ECO:0000256" key="1">
    <source>
        <dbReference type="SAM" id="MobiDB-lite"/>
    </source>
</evidence>
<dbReference type="PANTHER" id="PTHR11177:SF317">
    <property type="entry name" value="CHITINASE 12-RELATED"/>
    <property type="match status" value="1"/>
</dbReference>
<feature type="compositionally biased region" description="Polar residues" evidence="1">
    <location>
        <begin position="680"/>
        <end position="695"/>
    </location>
</feature>
<dbReference type="Gene3D" id="3.20.20.80">
    <property type="entry name" value="Glycosidases"/>
    <property type="match status" value="2"/>
</dbReference>
<feature type="compositionally biased region" description="Polar residues" evidence="1">
    <location>
        <begin position="851"/>
        <end position="878"/>
    </location>
</feature>
<dbReference type="InterPro" id="IPR050314">
    <property type="entry name" value="Glycosyl_Hydrlase_18"/>
</dbReference>
<feature type="region of interest" description="Disordered" evidence="1">
    <location>
        <begin position="1001"/>
        <end position="1042"/>
    </location>
</feature>
<feature type="compositionally biased region" description="Low complexity" evidence="1">
    <location>
        <begin position="732"/>
        <end position="741"/>
    </location>
</feature>
<feature type="region of interest" description="Disordered" evidence="1">
    <location>
        <begin position="575"/>
        <end position="600"/>
    </location>
</feature>
<sequence length="1104" mass="124369">MHATQTLQSVLFIGASGFRIVCVYTNWSQYRPGDGKFLPEDVDPTLCTHLIYVYAKLQRNKLHSSEWNDEGTRWKDGMYQRVINLKELNPEMKVLLGVGGWMMGSKDFSRLASRRGSRRVFARSAVKFLRDRKFDGLTIDWQHPTRRGGRPRDRQNYSFLLKEVRMAFDAESKKSGLPPLLLTAGVSASIDVIDTAYEVDNLTRYTDFLNVFAYDLHGAWDNYTGHPSQLYPRQDEFGPATEINVDASMRHWMSLVPDASKLVLGVSTYGRTFTLRRSRHHEYNVPTTGPGRCNQYMDAPRVWDPVSQVAYWYSGDQWIAGEDTDSVRAKVNWTTTYQAGGIMLWSLDTDDFRKKCGNEAFPLLKAAIDEKKAPTNLWPKGEGVRIKQFEIGVQINNTVTMTMPYDFDTTTFVTDISTEDIANFENSDEKLTVVPKLNKERSVPQNQNTEKVIPKQTKKVQPPRKKGRRRRLRRLRKPATKPTTSLTTTRPTLPMTTALPSTQIALAPSTKSIQTTTTKQSPITINKPLVKTTTPLTFKPAKAGPTPKAKNTVPRRRKLTRKQRIQMIKRRRQMALQRKRNERMKSNRKQKAATKEQSQITTVNKTKVTIATTQTSIKTSTEQTITKKGKPQQKAINKKAKTNLGSGERIDIKTTTMTTIKQIQTKTPAAKVEIVDKTSKATQKPQPKTKNSPAQINERRRRIMRIQRMRRLRKQRQQKNKQQLKSKTQEKTTTVAPTTSTQPTFASTVNWARYNAAGGIMLSSLDMDDFTGMFCTGEISPLLNAIHDQLKKPLPPNPHYFEGFLTSQQHTWEVSGTSTVNYFDLHDFTTSTEMTASSTTPPTFTSKPTHIQPSKLSPLQPITSKSQGRFSRPQQISSHGKESRVGVSRNHLKETSLLQIETIQTTGTGGSSKLSSHISLDESAKNSNVSNNVSRLLQNTADLPTHSFIDSILKLMDGKTDNDVQGVRSKFNTHLRLKDFDRFKSPPVETSPTDYIITPGFDSHNMKLPGPKLTPAPRKDRNRDFSPWISNEPQSENGKGSKIGARLSSFNIISPFNTNSAAQRSSNGGSRTRSRSLSAPSPSSPDAKPRTGFVNVANPRSTVK</sequence>
<evidence type="ECO:0000313" key="4">
    <source>
        <dbReference type="Proteomes" id="UP001164746"/>
    </source>
</evidence>
<feature type="compositionally biased region" description="Basic residues" evidence="1">
    <location>
        <begin position="711"/>
        <end position="724"/>
    </location>
</feature>
<dbReference type="PANTHER" id="PTHR11177">
    <property type="entry name" value="CHITINASE"/>
    <property type="match status" value="1"/>
</dbReference>
<evidence type="ECO:0000313" key="3">
    <source>
        <dbReference type="EMBL" id="WAQ95509.1"/>
    </source>
</evidence>
<feature type="region of interest" description="Disordered" evidence="1">
    <location>
        <begin position="711"/>
        <end position="741"/>
    </location>
</feature>
<feature type="compositionally biased region" description="Basic residues" evidence="1">
    <location>
        <begin position="456"/>
        <end position="479"/>
    </location>
</feature>
<feature type="region of interest" description="Disordered" evidence="1">
    <location>
        <begin position="442"/>
        <end position="495"/>
    </location>
</feature>
<accession>A0ABY7DGE1</accession>
<dbReference type="Proteomes" id="UP001164746">
    <property type="component" value="Chromosome 2"/>
</dbReference>
<dbReference type="SUPFAM" id="SSF54556">
    <property type="entry name" value="Chitinase insertion domain"/>
    <property type="match status" value="1"/>
</dbReference>
<proteinExistence type="predicted"/>
<dbReference type="SMART" id="SM00636">
    <property type="entry name" value="Glyco_18"/>
    <property type="match status" value="1"/>
</dbReference>
<dbReference type="Pfam" id="PF00704">
    <property type="entry name" value="Glyco_hydro_18"/>
    <property type="match status" value="1"/>
</dbReference>
<feature type="compositionally biased region" description="Polar residues" evidence="1">
    <location>
        <begin position="1028"/>
        <end position="1038"/>
    </location>
</feature>
<feature type="region of interest" description="Disordered" evidence="1">
    <location>
        <begin position="833"/>
        <end position="888"/>
    </location>
</feature>
<dbReference type="EMBL" id="CP111013">
    <property type="protein sequence ID" value="WAQ95509.1"/>
    <property type="molecule type" value="Genomic_DNA"/>
</dbReference>
<feature type="compositionally biased region" description="Low complexity" evidence="1">
    <location>
        <begin position="539"/>
        <end position="550"/>
    </location>
</feature>
<name>A0ABY7DGE1_MYAAR</name>
<organism evidence="3 4">
    <name type="scientific">Mya arenaria</name>
    <name type="common">Soft-shell clam</name>
    <dbReference type="NCBI Taxonomy" id="6604"/>
    <lineage>
        <taxon>Eukaryota</taxon>
        <taxon>Metazoa</taxon>
        <taxon>Spiralia</taxon>
        <taxon>Lophotrochozoa</taxon>
        <taxon>Mollusca</taxon>
        <taxon>Bivalvia</taxon>
        <taxon>Autobranchia</taxon>
        <taxon>Heteroconchia</taxon>
        <taxon>Euheterodonta</taxon>
        <taxon>Imparidentia</taxon>
        <taxon>Neoheterodontei</taxon>
        <taxon>Myida</taxon>
        <taxon>Myoidea</taxon>
        <taxon>Myidae</taxon>
        <taxon>Mya</taxon>
    </lineage>
</organism>
<dbReference type="InterPro" id="IPR017853">
    <property type="entry name" value="GH"/>
</dbReference>
<dbReference type="Gene3D" id="3.10.50.10">
    <property type="match status" value="1"/>
</dbReference>
<dbReference type="InterPro" id="IPR001223">
    <property type="entry name" value="Glyco_hydro18_cat"/>
</dbReference>
<keyword evidence="4" id="KW-1185">Reference proteome</keyword>
<feature type="region of interest" description="Disordered" evidence="1">
    <location>
        <begin position="1056"/>
        <end position="1104"/>
    </location>
</feature>
<feature type="compositionally biased region" description="Basic residues" evidence="1">
    <location>
        <begin position="575"/>
        <end position="592"/>
    </location>
</feature>
<feature type="domain" description="GH18" evidence="2">
    <location>
        <begin position="18"/>
        <end position="374"/>
    </location>
</feature>
<dbReference type="InterPro" id="IPR029070">
    <property type="entry name" value="Chitinase_insertion_sf"/>
</dbReference>
<dbReference type="InterPro" id="IPR011583">
    <property type="entry name" value="Chitinase_II/V-like_cat"/>
</dbReference>
<feature type="compositionally biased region" description="Low complexity" evidence="1">
    <location>
        <begin position="833"/>
        <end position="849"/>
    </location>
</feature>
<dbReference type="SUPFAM" id="SSF51445">
    <property type="entry name" value="(Trans)glycosidases"/>
    <property type="match status" value="2"/>
</dbReference>
<feature type="compositionally biased region" description="Low complexity" evidence="1">
    <location>
        <begin position="480"/>
        <end position="495"/>
    </location>
</feature>
<gene>
    <name evidence="3" type="ORF">MAR_028199</name>
</gene>